<accession>A0ABR3JA92</accession>
<sequence length="147" mass="16465">MLLGYIHSDRNAFKYEPLPDRAGEEVEGYRRGRPWYHRRRSSSLLLAAALSFFFSAAISMSDLVARVSMRTPSGPNEYLNSFISHLWPVGNASRTDDWENENSKSMRALFGCLSQGGCGENQTSVVLLSSFHFANAIEGHTSGEDIW</sequence>
<dbReference type="Proteomes" id="UP001556367">
    <property type="component" value="Unassembled WGS sequence"/>
</dbReference>
<comment type="caution">
    <text evidence="2">The sequence shown here is derived from an EMBL/GenBank/DDBJ whole genome shotgun (WGS) entry which is preliminary data.</text>
</comment>
<proteinExistence type="predicted"/>
<evidence type="ECO:0000313" key="2">
    <source>
        <dbReference type="EMBL" id="KAL0952574.1"/>
    </source>
</evidence>
<feature type="transmembrane region" description="Helical" evidence="1">
    <location>
        <begin position="44"/>
        <end position="65"/>
    </location>
</feature>
<protein>
    <submittedName>
        <fullName evidence="2">Uncharacterized protein</fullName>
    </submittedName>
</protein>
<gene>
    <name evidence="2" type="ORF">HGRIS_006830</name>
</gene>
<keyword evidence="1" id="KW-1133">Transmembrane helix</keyword>
<keyword evidence="1" id="KW-0812">Transmembrane</keyword>
<dbReference type="EMBL" id="JASNQZ010000010">
    <property type="protein sequence ID" value="KAL0952574.1"/>
    <property type="molecule type" value="Genomic_DNA"/>
</dbReference>
<name>A0ABR3JA92_9AGAR</name>
<reference evidence="3" key="1">
    <citation type="submission" date="2024-06" db="EMBL/GenBank/DDBJ databases">
        <title>Multi-omics analyses provide insights into the biosynthesis of the anticancer antibiotic pleurotin in Hohenbuehelia grisea.</title>
        <authorList>
            <person name="Weaver J.A."/>
            <person name="Alberti F."/>
        </authorList>
    </citation>
    <scope>NUCLEOTIDE SEQUENCE [LARGE SCALE GENOMIC DNA]</scope>
    <source>
        <strain evidence="3">T-177</strain>
    </source>
</reference>
<keyword evidence="3" id="KW-1185">Reference proteome</keyword>
<keyword evidence="1" id="KW-0472">Membrane</keyword>
<evidence type="ECO:0000313" key="3">
    <source>
        <dbReference type="Proteomes" id="UP001556367"/>
    </source>
</evidence>
<organism evidence="2 3">
    <name type="scientific">Hohenbuehelia grisea</name>
    <dbReference type="NCBI Taxonomy" id="104357"/>
    <lineage>
        <taxon>Eukaryota</taxon>
        <taxon>Fungi</taxon>
        <taxon>Dikarya</taxon>
        <taxon>Basidiomycota</taxon>
        <taxon>Agaricomycotina</taxon>
        <taxon>Agaricomycetes</taxon>
        <taxon>Agaricomycetidae</taxon>
        <taxon>Agaricales</taxon>
        <taxon>Pleurotineae</taxon>
        <taxon>Pleurotaceae</taxon>
        <taxon>Hohenbuehelia</taxon>
    </lineage>
</organism>
<evidence type="ECO:0000256" key="1">
    <source>
        <dbReference type="SAM" id="Phobius"/>
    </source>
</evidence>